<protein>
    <submittedName>
        <fullName evidence="1">Uncharacterized protein</fullName>
    </submittedName>
</protein>
<name>A0A0C2IF76_THEKT</name>
<keyword evidence="2" id="KW-1185">Reference proteome</keyword>
<evidence type="ECO:0000313" key="1">
    <source>
        <dbReference type="EMBL" id="KII63989.1"/>
    </source>
</evidence>
<dbReference type="Proteomes" id="UP000031668">
    <property type="component" value="Unassembled WGS sequence"/>
</dbReference>
<proteinExistence type="predicted"/>
<dbReference type="EMBL" id="JWZT01004477">
    <property type="protein sequence ID" value="KII63989.1"/>
    <property type="molecule type" value="Genomic_DNA"/>
</dbReference>
<comment type="caution">
    <text evidence="1">The sequence shown here is derived from an EMBL/GenBank/DDBJ whole genome shotgun (WGS) entry which is preliminary data.</text>
</comment>
<gene>
    <name evidence="1" type="ORF">RF11_08799</name>
</gene>
<accession>A0A0C2IF76</accession>
<sequence>MPDMAQIFCPSYLLIILRTLGVSRFYIFDLFSDVSHQVISTDALERLSKSTYYFVVLESPPQVHPSIFSCPAVNRIWQIIMINHSPKILDDMESIGFHLMVCLFIYSKLETQQGLRKENDLFTLHQLFLEIED</sequence>
<reference evidence="1 2" key="1">
    <citation type="journal article" date="2014" name="Genome Biol. Evol.">
        <title>The genome of the myxosporean Thelohanellus kitauei shows adaptations to nutrient acquisition within its fish host.</title>
        <authorList>
            <person name="Yang Y."/>
            <person name="Xiong J."/>
            <person name="Zhou Z."/>
            <person name="Huo F."/>
            <person name="Miao W."/>
            <person name="Ran C."/>
            <person name="Liu Y."/>
            <person name="Zhang J."/>
            <person name="Feng J."/>
            <person name="Wang M."/>
            <person name="Wang M."/>
            <person name="Wang L."/>
            <person name="Yao B."/>
        </authorList>
    </citation>
    <scope>NUCLEOTIDE SEQUENCE [LARGE SCALE GENOMIC DNA]</scope>
    <source>
        <strain evidence="1">Wuqing</strain>
    </source>
</reference>
<organism evidence="1 2">
    <name type="scientific">Thelohanellus kitauei</name>
    <name type="common">Myxosporean</name>
    <dbReference type="NCBI Taxonomy" id="669202"/>
    <lineage>
        <taxon>Eukaryota</taxon>
        <taxon>Metazoa</taxon>
        <taxon>Cnidaria</taxon>
        <taxon>Myxozoa</taxon>
        <taxon>Myxosporea</taxon>
        <taxon>Bivalvulida</taxon>
        <taxon>Platysporina</taxon>
        <taxon>Myxobolidae</taxon>
        <taxon>Thelohanellus</taxon>
    </lineage>
</organism>
<dbReference type="AlphaFoldDB" id="A0A0C2IF76"/>
<evidence type="ECO:0000313" key="2">
    <source>
        <dbReference type="Proteomes" id="UP000031668"/>
    </source>
</evidence>